<proteinExistence type="inferred from homology"/>
<evidence type="ECO:0000256" key="2">
    <source>
        <dbReference type="ARBA" id="ARBA00008064"/>
    </source>
</evidence>
<evidence type="ECO:0000256" key="10">
    <source>
        <dbReference type="RuleBase" id="RU003884"/>
    </source>
</evidence>
<feature type="compositionally biased region" description="Low complexity" evidence="11">
    <location>
        <begin position="596"/>
        <end position="608"/>
    </location>
</feature>
<dbReference type="EMBL" id="CP031641">
    <property type="protein sequence ID" value="AXO90089.1"/>
    <property type="molecule type" value="Genomic_DNA"/>
</dbReference>
<dbReference type="Pfam" id="PF13954">
    <property type="entry name" value="PapC_N"/>
    <property type="match status" value="1"/>
</dbReference>
<keyword evidence="16" id="KW-1185">Reference proteome</keyword>
<accession>A0AAI8PCU6</accession>
<dbReference type="Proteomes" id="UP000258127">
    <property type="component" value="Chromosome"/>
</dbReference>
<keyword evidence="4" id="KW-1134">Transmembrane beta strand</keyword>
<evidence type="ECO:0000256" key="9">
    <source>
        <dbReference type="ARBA" id="ARBA00023237"/>
    </source>
</evidence>
<dbReference type="InterPro" id="IPR025949">
    <property type="entry name" value="PapC-like_C"/>
</dbReference>
<evidence type="ECO:0000256" key="3">
    <source>
        <dbReference type="ARBA" id="ARBA00022448"/>
    </source>
</evidence>
<feature type="domain" description="PapC N-terminal" evidence="14">
    <location>
        <begin position="36"/>
        <end position="185"/>
    </location>
</feature>
<dbReference type="Pfam" id="PF00577">
    <property type="entry name" value="Usher"/>
    <property type="match status" value="1"/>
</dbReference>
<feature type="region of interest" description="Disordered" evidence="11">
    <location>
        <begin position="591"/>
        <end position="611"/>
    </location>
</feature>
<dbReference type="Gene3D" id="3.10.20.410">
    <property type="match status" value="1"/>
</dbReference>
<comment type="subcellular location">
    <subcellularLocation>
        <location evidence="1 10">Cell outer membrane</location>
        <topology evidence="1 10">Multi-pass membrane protein</topology>
    </subcellularLocation>
</comment>
<dbReference type="Gene3D" id="2.60.40.2610">
    <property type="entry name" value="Outer membrane usher protein FimD, plug domain"/>
    <property type="match status" value="1"/>
</dbReference>
<dbReference type="SUPFAM" id="SSF141729">
    <property type="entry name" value="FimD N-terminal domain-like"/>
    <property type="match status" value="1"/>
</dbReference>
<feature type="domain" description="PapC-like C-terminal" evidence="13">
    <location>
        <begin position="774"/>
        <end position="829"/>
    </location>
</feature>
<dbReference type="PANTHER" id="PTHR30451">
    <property type="entry name" value="OUTER MEMBRANE USHER PROTEIN"/>
    <property type="match status" value="1"/>
</dbReference>
<evidence type="ECO:0000256" key="11">
    <source>
        <dbReference type="SAM" id="MobiDB-lite"/>
    </source>
</evidence>
<protein>
    <submittedName>
        <fullName evidence="15">Fimbrial biogenesis outer membrane usher protein</fullName>
    </submittedName>
</protein>
<keyword evidence="5 10" id="KW-1029">Fimbrium biogenesis</keyword>
<organism evidence="15 16">
    <name type="scientific">Pseudomonas parafulva</name>
    <dbReference type="NCBI Taxonomy" id="157782"/>
    <lineage>
        <taxon>Bacteria</taxon>
        <taxon>Pseudomonadati</taxon>
        <taxon>Pseudomonadota</taxon>
        <taxon>Gammaproteobacteria</taxon>
        <taxon>Pseudomonadales</taxon>
        <taxon>Pseudomonadaceae</taxon>
        <taxon>Pseudomonas</taxon>
    </lineage>
</organism>
<evidence type="ECO:0000256" key="7">
    <source>
        <dbReference type="ARBA" id="ARBA00022729"/>
    </source>
</evidence>
<evidence type="ECO:0000313" key="15">
    <source>
        <dbReference type="EMBL" id="AXO90089.1"/>
    </source>
</evidence>
<evidence type="ECO:0000256" key="6">
    <source>
        <dbReference type="ARBA" id="ARBA00022692"/>
    </source>
</evidence>
<keyword evidence="7 12" id="KW-0732">Signal</keyword>
<keyword evidence="3 10" id="KW-0813">Transport</keyword>
<evidence type="ECO:0000256" key="1">
    <source>
        <dbReference type="ARBA" id="ARBA00004571"/>
    </source>
</evidence>
<dbReference type="GO" id="GO:0009279">
    <property type="term" value="C:cell outer membrane"/>
    <property type="evidence" value="ECO:0007669"/>
    <property type="project" value="UniProtKB-SubCell"/>
</dbReference>
<dbReference type="GO" id="GO:0015473">
    <property type="term" value="F:fimbrial usher porin activity"/>
    <property type="evidence" value="ECO:0007669"/>
    <property type="project" value="InterPro"/>
</dbReference>
<evidence type="ECO:0000256" key="12">
    <source>
        <dbReference type="SAM" id="SignalP"/>
    </source>
</evidence>
<dbReference type="InterPro" id="IPR043142">
    <property type="entry name" value="PapC-like_C_sf"/>
</dbReference>
<keyword evidence="6 10" id="KW-0812">Transmembrane</keyword>
<dbReference type="InterPro" id="IPR042186">
    <property type="entry name" value="FimD_plug_dom"/>
</dbReference>
<dbReference type="AlphaFoldDB" id="A0AAI8PCU6"/>
<comment type="similarity">
    <text evidence="2 10">Belongs to the fimbrial export usher family.</text>
</comment>
<dbReference type="PROSITE" id="PS01151">
    <property type="entry name" value="FIMBRIAL_USHER"/>
    <property type="match status" value="1"/>
</dbReference>
<dbReference type="Gene3D" id="2.60.40.3110">
    <property type="match status" value="1"/>
</dbReference>
<evidence type="ECO:0000259" key="13">
    <source>
        <dbReference type="Pfam" id="PF13953"/>
    </source>
</evidence>
<dbReference type="InterPro" id="IPR000015">
    <property type="entry name" value="Fimb_usher"/>
</dbReference>
<evidence type="ECO:0000313" key="16">
    <source>
        <dbReference type="Proteomes" id="UP000258127"/>
    </source>
</evidence>
<dbReference type="PANTHER" id="PTHR30451:SF21">
    <property type="entry name" value="FIMBRIAL USHER DOMAIN-CONTAINING PROTEIN YDET-RELATED"/>
    <property type="match status" value="1"/>
</dbReference>
<evidence type="ECO:0000256" key="4">
    <source>
        <dbReference type="ARBA" id="ARBA00022452"/>
    </source>
</evidence>
<keyword evidence="8 10" id="KW-0472">Membrane</keyword>
<feature type="chain" id="PRO_5042602807" evidence="12">
    <location>
        <begin position="34"/>
        <end position="868"/>
    </location>
</feature>
<keyword evidence="9 10" id="KW-0998">Cell outer membrane</keyword>
<dbReference type="GO" id="GO:0009297">
    <property type="term" value="P:pilus assembly"/>
    <property type="evidence" value="ECO:0007669"/>
    <property type="project" value="InterPro"/>
</dbReference>
<sequence length="868" mass="92462">MHTSSALTRLGAVKGFGCPLAVLLTLHLSPAHAGFEFDPTFLEIGGGQGTDQLKQQISAISDGQLPGSYRVDVSVNQRHVGKQDIRFIRSTQPEQSATGLFPCLDSDFFRAQGVSSEALAKRADADPTCIAFDQGLAGVTYDYDFNQQALDVQIPQAYLGEIPFDVRRRQWSTGETAAFTSYSISHSSVNSDGARRQDQFASLRSGVNAGAWRLRNFSTFRRGSGTPGQWQSLESYVQRDMGNLMAIATLGDATTEGDLFDALPYRGLGIASDLDMLPDDARQFAPVVRGIANGRSRVIIRQRGYVIKEQWVPSGPFAISDLYSTASNGDLEVTVEGADGQVQVYTQSFSSVPYMLREKQTTYALYAGRYRGALSEAGGEAPTFGQLTGRRGLRGGTTVFGGGLFSESYTAGLLGVAHDFAGFGAVSLDVTHARSSDIGPEKATRSGQSYRFRYSKSVALTDTNFSLVGYRYSTGGYYSFTEALNSRRDVLEGPFTAAVDDLGIAAYRTGHLKSNFSANVSQQIGRFGSLYANVSKSAYWDRATADTSLQLGYNFGVGNVSYSVAVGFNQGQTTDRNVTLSVSLPLGAPGSTSRLSASTHHASSGASGQMATLSGNALDDDALTYGVGVSRQASAGQSQQGGSLSAQYEGAKGVLRGGYTQTGNNQQLDLGLDGSVVAYADQIMLSQPLSETNVIVAAPDAGQVSITNKRGIRTNDNGYAVMPSAMPYRKNRISLDSQTIAQNVDIEQLVQEVIPNRGAFVVAKFDTRSGQRILFRILDEQGTPAPFAANAELLSEDGTSLVSTLVADNGRAFLAGVPDRARLQISVGGTLWCSSALALGTQESSTGILQMDVRCQRAAGSSSQDATQ</sequence>
<dbReference type="InterPro" id="IPR037224">
    <property type="entry name" value="PapC_N_sf"/>
</dbReference>
<feature type="signal peptide" evidence="12">
    <location>
        <begin position="1"/>
        <end position="33"/>
    </location>
</feature>
<gene>
    <name evidence="15" type="ORF">DZC75_19550</name>
</gene>
<dbReference type="Pfam" id="PF13953">
    <property type="entry name" value="PapC_C"/>
    <property type="match status" value="1"/>
</dbReference>
<dbReference type="Gene3D" id="2.60.40.2070">
    <property type="match status" value="1"/>
</dbReference>
<name>A0AAI8PCU6_9PSED</name>
<reference evidence="15 16" key="1">
    <citation type="submission" date="2018-08" db="EMBL/GenBank/DDBJ databases">
        <authorList>
            <person name="Lee Y."/>
            <person name="Kakembo D."/>
        </authorList>
    </citation>
    <scope>NUCLEOTIDE SEQUENCE [LARGE SCALE GENOMIC DNA]</scope>
    <source>
        <strain evidence="15 16">JBCS1880</strain>
    </source>
</reference>
<evidence type="ECO:0000259" key="14">
    <source>
        <dbReference type="Pfam" id="PF13954"/>
    </source>
</evidence>
<dbReference type="InterPro" id="IPR025885">
    <property type="entry name" value="PapC_N"/>
</dbReference>
<dbReference type="RefSeq" id="WP_116889420.1">
    <property type="nucleotide sequence ID" value="NZ_CP031641.1"/>
</dbReference>
<evidence type="ECO:0000256" key="8">
    <source>
        <dbReference type="ARBA" id="ARBA00023136"/>
    </source>
</evidence>
<dbReference type="InterPro" id="IPR018030">
    <property type="entry name" value="Fimbrial_membr_usher_CS"/>
</dbReference>
<evidence type="ECO:0000256" key="5">
    <source>
        <dbReference type="ARBA" id="ARBA00022558"/>
    </source>
</evidence>